<dbReference type="AlphaFoldDB" id="A0A429ZV62"/>
<feature type="domain" description="Response regulatory" evidence="6">
    <location>
        <begin position="3"/>
        <end position="120"/>
    </location>
</feature>
<keyword evidence="3" id="KW-0804">Transcription</keyword>
<evidence type="ECO:0000256" key="1">
    <source>
        <dbReference type="ARBA" id="ARBA00023015"/>
    </source>
</evidence>
<accession>A0A429ZV62</accession>
<dbReference type="SUPFAM" id="SSF52172">
    <property type="entry name" value="CheY-like"/>
    <property type="match status" value="1"/>
</dbReference>
<reference evidence="7 8" key="1">
    <citation type="submission" date="2017-05" db="EMBL/GenBank/DDBJ databases">
        <title>Vagococcus spp. assemblies.</title>
        <authorList>
            <person name="Gulvik C.A."/>
        </authorList>
    </citation>
    <scope>NUCLEOTIDE SEQUENCE [LARGE SCALE GENOMIC DNA]</scope>
    <source>
        <strain evidence="7 8">NCFB 2777</strain>
    </source>
</reference>
<name>A0A429ZV62_9ENTE</name>
<evidence type="ECO:0000259" key="5">
    <source>
        <dbReference type="PROSITE" id="PS01124"/>
    </source>
</evidence>
<dbReference type="Gene3D" id="3.40.50.2300">
    <property type="match status" value="1"/>
</dbReference>
<feature type="modified residue" description="4-aspartylphosphate" evidence="4">
    <location>
        <position position="55"/>
    </location>
</feature>
<organism evidence="7 8">
    <name type="scientific">Vagococcus salmoninarum</name>
    <dbReference type="NCBI Taxonomy" id="2739"/>
    <lineage>
        <taxon>Bacteria</taxon>
        <taxon>Bacillati</taxon>
        <taxon>Bacillota</taxon>
        <taxon>Bacilli</taxon>
        <taxon>Lactobacillales</taxon>
        <taxon>Enterococcaceae</taxon>
        <taxon>Vagococcus</taxon>
    </lineage>
</organism>
<dbReference type="EMBL" id="NGJU01000002">
    <property type="protein sequence ID" value="RST97557.1"/>
    <property type="molecule type" value="Genomic_DNA"/>
</dbReference>
<dbReference type="SUPFAM" id="SSF46689">
    <property type="entry name" value="Homeodomain-like"/>
    <property type="match status" value="2"/>
</dbReference>
<keyword evidence="1" id="KW-0805">Transcription regulation</keyword>
<dbReference type="GeneID" id="98567226"/>
<sequence>MCNILMVTDDLALKKNLLTLLNKYFVNVFLLPHATSANKALAIAKTHQPEIVMIDLNLPSEDAFLLPNQLLALHPNLRSIMVDDDANCQHAQTAIRLGAIDYLVQPLIEEEALNSIHRAIISLNQVSLLNHRKEDATATQNETILPMIQYIHSHAFEDINLDSLADFMHLNKNYLCQLFKKEVGMTYIAYLNQFRIEQAKLFLRTTTDKLAVIAEKVGYKDPAYFSRIFKKITGISPHHYRQTYVGDLRTFELQPV</sequence>
<dbReference type="PANTHER" id="PTHR43280:SF28">
    <property type="entry name" value="HTH-TYPE TRANSCRIPTIONAL ACTIVATOR RHAS"/>
    <property type="match status" value="1"/>
</dbReference>
<evidence type="ECO:0000259" key="6">
    <source>
        <dbReference type="PROSITE" id="PS50110"/>
    </source>
</evidence>
<evidence type="ECO:0008006" key="9">
    <source>
        <dbReference type="Google" id="ProtNLM"/>
    </source>
</evidence>
<dbReference type="PROSITE" id="PS00041">
    <property type="entry name" value="HTH_ARAC_FAMILY_1"/>
    <property type="match status" value="1"/>
</dbReference>
<evidence type="ECO:0000256" key="4">
    <source>
        <dbReference type="PROSITE-ProRule" id="PRU00169"/>
    </source>
</evidence>
<dbReference type="GO" id="GO:0000160">
    <property type="term" value="P:phosphorelay signal transduction system"/>
    <property type="evidence" value="ECO:0007669"/>
    <property type="project" value="InterPro"/>
</dbReference>
<evidence type="ECO:0000313" key="8">
    <source>
        <dbReference type="Proteomes" id="UP000287239"/>
    </source>
</evidence>
<dbReference type="Gene3D" id="1.10.10.60">
    <property type="entry name" value="Homeodomain-like"/>
    <property type="match status" value="2"/>
</dbReference>
<dbReference type="GO" id="GO:0043565">
    <property type="term" value="F:sequence-specific DNA binding"/>
    <property type="evidence" value="ECO:0007669"/>
    <property type="project" value="InterPro"/>
</dbReference>
<proteinExistence type="predicted"/>
<dbReference type="SMART" id="SM00342">
    <property type="entry name" value="HTH_ARAC"/>
    <property type="match status" value="1"/>
</dbReference>
<dbReference type="InterPro" id="IPR018060">
    <property type="entry name" value="HTH_AraC"/>
</dbReference>
<dbReference type="PROSITE" id="PS01124">
    <property type="entry name" value="HTH_ARAC_FAMILY_2"/>
    <property type="match status" value="1"/>
</dbReference>
<dbReference type="OrthoDB" id="342399at2"/>
<evidence type="ECO:0000256" key="3">
    <source>
        <dbReference type="ARBA" id="ARBA00023163"/>
    </source>
</evidence>
<dbReference type="PROSITE" id="PS50110">
    <property type="entry name" value="RESPONSE_REGULATORY"/>
    <property type="match status" value="1"/>
</dbReference>
<gene>
    <name evidence="7" type="ORF">CBF35_02505</name>
</gene>
<feature type="domain" description="HTH araC/xylS-type" evidence="5">
    <location>
        <begin position="145"/>
        <end position="243"/>
    </location>
</feature>
<dbReference type="InterPro" id="IPR011006">
    <property type="entry name" value="CheY-like_superfamily"/>
</dbReference>
<evidence type="ECO:0000313" key="7">
    <source>
        <dbReference type="EMBL" id="RST97557.1"/>
    </source>
</evidence>
<dbReference type="PRINTS" id="PR00032">
    <property type="entry name" value="HTHARAC"/>
</dbReference>
<dbReference type="Proteomes" id="UP000287239">
    <property type="component" value="Unassembled WGS sequence"/>
</dbReference>
<keyword evidence="2" id="KW-0238">DNA-binding</keyword>
<protein>
    <recommendedName>
        <fullName evidence="9">DNA-binding response regulator</fullName>
    </recommendedName>
</protein>
<dbReference type="InterPro" id="IPR018062">
    <property type="entry name" value="HTH_AraC-typ_CS"/>
</dbReference>
<dbReference type="Pfam" id="PF00072">
    <property type="entry name" value="Response_reg"/>
    <property type="match status" value="1"/>
</dbReference>
<dbReference type="GO" id="GO:0003700">
    <property type="term" value="F:DNA-binding transcription factor activity"/>
    <property type="evidence" value="ECO:0007669"/>
    <property type="project" value="InterPro"/>
</dbReference>
<dbReference type="InterPro" id="IPR009057">
    <property type="entry name" value="Homeodomain-like_sf"/>
</dbReference>
<dbReference type="PANTHER" id="PTHR43280">
    <property type="entry name" value="ARAC-FAMILY TRANSCRIPTIONAL REGULATOR"/>
    <property type="match status" value="1"/>
</dbReference>
<dbReference type="InterPro" id="IPR001789">
    <property type="entry name" value="Sig_transdc_resp-reg_receiver"/>
</dbReference>
<comment type="caution">
    <text evidence="7">The sequence shown here is derived from an EMBL/GenBank/DDBJ whole genome shotgun (WGS) entry which is preliminary data.</text>
</comment>
<keyword evidence="4" id="KW-0597">Phosphoprotein</keyword>
<dbReference type="InterPro" id="IPR020449">
    <property type="entry name" value="Tscrpt_reg_AraC-type_HTH"/>
</dbReference>
<evidence type="ECO:0000256" key="2">
    <source>
        <dbReference type="ARBA" id="ARBA00023125"/>
    </source>
</evidence>
<dbReference type="Pfam" id="PF12833">
    <property type="entry name" value="HTH_18"/>
    <property type="match status" value="1"/>
</dbReference>
<dbReference type="RefSeq" id="WP_126778304.1">
    <property type="nucleotide sequence ID" value="NZ_NGJU01000002.1"/>
</dbReference>
<keyword evidence="8" id="KW-1185">Reference proteome</keyword>